<evidence type="ECO:0000256" key="1">
    <source>
        <dbReference type="ARBA" id="ARBA00001936"/>
    </source>
</evidence>
<sequence>MPFFHAASFFSPAKSFLVQFSVMATDSPSSRPRRPAAGLSFDPVAQPWEAASQGLSPVDPRLLTPESLRRVLTAPPSWTPEPPFEADLRYAGREGPPVEAAVLIPLVAYPDGVRVMLTQRAAHLHDHAGQISFPGGRIETWDASPVAAALREAQEETGLGGDFIEVLGSLPPYHTTTGFTVTPVTGLVRPGFTLAPDAFEVAEVFEVPLAFLADPANHRLHRALLPDGRARHFYSMPWHDRFIWGATAAMLRNFYHLLRSANPG</sequence>
<organism evidence="9">
    <name type="scientific">plant metagenome</name>
    <dbReference type="NCBI Taxonomy" id="1297885"/>
    <lineage>
        <taxon>unclassified sequences</taxon>
        <taxon>metagenomes</taxon>
        <taxon>organismal metagenomes</taxon>
    </lineage>
</organism>
<evidence type="ECO:0000313" key="9">
    <source>
        <dbReference type="EMBL" id="VFR40601.1"/>
    </source>
</evidence>
<dbReference type="InterPro" id="IPR000086">
    <property type="entry name" value="NUDIX_hydrolase_dom"/>
</dbReference>
<dbReference type="GO" id="GO:0010945">
    <property type="term" value="F:coenzyme A diphosphatase activity"/>
    <property type="evidence" value="ECO:0007669"/>
    <property type="project" value="InterPro"/>
</dbReference>
<evidence type="ECO:0000313" key="10">
    <source>
        <dbReference type="EMBL" id="VFR65791.1"/>
    </source>
</evidence>
<dbReference type="GO" id="GO:0046872">
    <property type="term" value="F:metal ion binding"/>
    <property type="evidence" value="ECO:0007669"/>
    <property type="project" value="UniProtKB-KW"/>
</dbReference>
<dbReference type="NCBIfam" id="NF007980">
    <property type="entry name" value="PRK10707.1"/>
    <property type="match status" value="1"/>
</dbReference>
<gene>
    <name evidence="8" type="ORF">AMP9_1454</name>
    <name evidence="9" type="ORF">ANT2_1475</name>
    <name evidence="10" type="ORF">ANT3_1475</name>
    <name evidence="11" type="ORF">RAN3_1432</name>
</gene>
<dbReference type="EMBL" id="CAADID010000016">
    <property type="protein sequence ID" value="VFR65791.1"/>
    <property type="molecule type" value="Genomic_DNA"/>
</dbReference>
<reference evidence="9" key="1">
    <citation type="submission" date="2019-03" db="EMBL/GenBank/DDBJ databases">
        <authorList>
            <person name="Danneels B."/>
        </authorList>
    </citation>
    <scope>NUCLEOTIDE SEQUENCE</scope>
</reference>
<name>A0A484QU47_9ZZZZ</name>
<dbReference type="AlphaFoldDB" id="A0A484QU47"/>
<proteinExistence type="predicted"/>
<comment type="cofactor">
    <cofactor evidence="2">
        <name>Mg(2+)</name>
        <dbReference type="ChEBI" id="CHEBI:18420"/>
    </cofactor>
</comment>
<dbReference type="EMBL" id="CAADIG010000011">
    <property type="protein sequence ID" value="VFR40601.1"/>
    <property type="molecule type" value="Genomic_DNA"/>
</dbReference>
<evidence type="ECO:0000313" key="11">
    <source>
        <dbReference type="EMBL" id="VFR85251.1"/>
    </source>
</evidence>
<evidence type="ECO:0000256" key="4">
    <source>
        <dbReference type="ARBA" id="ARBA00022801"/>
    </source>
</evidence>
<dbReference type="PROSITE" id="PS51462">
    <property type="entry name" value="NUDIX"/>
    <property type="match status" value="1"/>
</dbReference>
<dbReference type="EMBL" id="CAADHY010000024">
    <property type="protein sequence ID" value="VFR28951.1"/>
    <property type="molecule type" value="Genomic_DNA"/>
</dbReference>
<feature type="domain" description="Nudix hydrolase" evidence="7">
    <location>
        <begin position="97"/>
        <end position="230"/>
    </location>
</feature>
<keyword evidence="3" id="KW-0479">Metal-binding</keyword>
<protein>
    <submittedName>
        <fullName evidence="9">Hypothetical nudix hydrolase YeaB</fullName>
    </submittedName>
</protein>
<evidence type="ECO:0000256" key="2">
    <source>
        <dbReference type="ARBA" id="ARBA00001946"/>
    </source>
</evidence>
<comment type="cofactor">
    <cofactor evidence="1">
        <name>Mn(2+)</name>
        <dbReference type="ChEBI" id="CHEBI:29035"/>
    </cofactor>
</comment>
<evidence type="ECO:0000256" key="3">
    <source>
        <dbReference type="ARBA" id="ARBA00022723"/>
    </source>
</evidence>
<dbReference type="InterPro" id="IPR045121">
    <property type="entry name" value="CoAse"/>
</dbReference>
<dbReference type="SUPFAM" id="SSF55811">
    <property type="entry name" value="Nudix"/>
    <property type="match status" value="1"/>
</dbReference>
<keyword evidence="5" id="KW-0460">Magnesium</keyword>
<evidence type="ECO:0000256" key="6">
    <source>
        <dbReference type="ARBA" id="ARBA00023211"/>
    </source>
</evidence>
<dbReference type="EMBL" id="CAADIO010000011">
    <property type="protein sequence ID" value="VFR85251.1"/>
    <property type="molecule type" value="Genomic_DNA"/>
</dbReference>
<evidence type="ECO:0000313" key="8">
    <source>
        <dbReference type="EMBL" id="VFR28951.1"/>
    </source>
</evidence>
<dbReference type="PANTHER" id="PTHR12992:SF11">
    <property type="entry name" value="MITOCHONDRIAL COENZYME A DIPHOSPHATASE NUDT8"/>
    <property type="match status" value="1"/>
</dbReference>
<dbReference type="Pfam" id="PF00293">
    <property type="entry name" value="NUDIX"/>
    <property type="match status" value="1"/>
</dbReference>
<dbReference type="InterPro" id="IPR015797">
    <property type="entry name" value="NUDIX_hydrolase-like_dom_sf"/>
</dbReference>
<evidence type="ECO:0000256" key="5">
    <source>
        <dbReference type="ARBA" id="ARBA00022842"/>
    </source>
</evidence>
<dbReference type="PANTHER" id="PTHR12992">
    <property type="entry name" value="NUDIX HYDROLASE"/>
    <property type="match status" value="1"/>
</dbReference>
<accession>A0A484QU47</accession>
<dbReference type="CDD" id="cd03426">
    <property type="entry name" value="NUDIX_CoAse_Nudt7"/>
    <property type="match status" value="1"/>
</dbReference>
<keyword evidence="4 9" id="KW-0378">Hydrolase</keyword>
<keyword evidence="6" id="KW-0464">Manganese</keyword>
<evidence type="ECO:0000259" key="7">
    <source>
        <dbReference type="PROSITE" id="PS51462"/>
    </source>
</evidence>
<dbReference type="Gene3D" id="3.90.79.10">
    <property type="entry name" value="Nucleoside Triphosphate Pyrophosphohydrolase"/>
    <property type="match status" value="1"/>
</dbReference>